<dbReference type="OMA" id="TINNNHP"/>
<accession>A0A804ICL8</accession>
<dbReference type="PANTHER" id="PTHR33285:SF55">
    <property type="entry name" value="PHYTOSULFOKINES 3"/>
    <property type="match status" value="1"/>
</dbReference>
<evidence type="ECO:0000256" key="9">
    <source>
        <dbReference type="ARBA" id="ARBA00023030"/>
    </source>
</evidence>
<comment type="subcellular location">
    <subcellularLocation>
        <location evidence="2 10">Secreted</location>
    </subcellularLocation>
</comment>
<reference evidence="12" key="2">
    <citation type="submission" date="2021-05" db="UniProtKB">
        <authorList>
            <consortium name="EnsemblPlants"/>
        </authorList>
    </citation>
    <scope>IDENTIFICATION</scope>
    <source>
        <strain evidence="12">subsp. malaccensis</strain>
    </source>
</reference>
<evidence type="ECO:0000256" key="2">
    <source>
        <dbReference type="ARBA" id="ARBA00004613"/>
    </source>
</evidence>
<proteinExistence type="inferred from homology"/>
<organism evidence="12 13">
    <name type="scientific">Musa acuminata subsp. malaccensis</name>
    <name type="common">Wild banana</name>
    <name type="synonym">Musa malaccensis</name>
    <dbReference type="NCBI Taxonomy" id="214687"/>
    <lineage>
        <taxon>Eukaryota</taxon>
        <taxon>Viridiplantae</taxon>
        <taxon>Streptophyta</taxon>
        <taxon>Embryophyta</taxon>
        <taxon>Tracheophyta</taxon>
        <taxon>Spermatophyta</taxon>
        <taxon>Magnoliopsida</taxon>
        <taxon>Liliopsida</taxon>
        <taxon>Zingiberales</taxon>
        <taxon>Musaceae</taxon>
        <taxon>Musa</taxon>
    </lineage>
</organism>
<evidence type="ECO:0000313" key="13">
    <source>
        <dbReference type="Proteomes" id="UP000012960"/>
    </source>
</evidence>
<dbReference type="EnsemblPlants" id="Ma03_t16010.2">
    <property type="protein sequence ID" value="Ma03_p16010.2"/>
    <property type="gene ID" value="Ma03_g16010"/>
</dbReference>
<dbReference type="GO" id="GO:0005576">
    <property type="term" value="C:extracellular region"/>
    <property type="evidence" value="ECO:0007669"/>
    <property type="project" value="UniProtKB-SubCell"/>
</dbReference>
<reference evidence="11" key="1">
    <citation type="submission" date="2021-03" db="EMBL/GenBank/DDBJ databases">
        <authorList>
            <consortium name="Genoscope - CEA"/>
            <person name="William W."/>
        </authorList>
    </citation>
    <scope>NUCLEOTIDE SEQUENCE</scope>
    <source>
        <strain evidence="11">Doubled-haploid Pahang</strain>
    </source>
</reference>
<dbReference type="PANTHER" id="PTHR33285">
    <property type="entry name" value="PHYTOSULFOKINES 3"/>
    <property type="match status" value="1"/>
</dbReference>
<dbReference type="Pfam" id="PF06404">
    <property type="entry name" value="PSK"/>
    <property type="match status" value="1"/>
</dbReference>
<comment type="similarity">
    <text evidence="3 10">Belongs to the phytosulfokine family.</text>
</comment>
<keyword evidence="7 10" id="KW-0732">Signal</keyword>
<dbReference type="FunCoup" id="A0A804ICL8">
    <property type="interactions" value="746"/>
</dbReference>
<dbReference type="EMBL" id="HG996468">
    <property type="protein sequence ID" value="CAG1850343.1"/>
    <property type="molecule type" value="Genomic_DNA"/>
</dbReference>
<feature type="signal peptide" evidence="10">
    <location>
        <begin position="1"/>
        <end position="21"/>
    </location>
</feature>
<keyword evidence="5 10" id="KW-0964">Secreted</keyword>
<comment type="PTM">
    <text evidence="10">PSK-alpha is produced by endopeptidase digestion. PSK-beta is produced from PSK-alpha by exopeptidase digestion.</text>
</comment>
<evidence type="ECO:0000256" key="7">
    <source>
        <dbReference type="ARBA" id="ARBA00022729"/>
    </source>
</evidence>
<dbReference type="Proteomes" id="UP000012960">
    <property type="component" value="Unplaced"/>
</dbReference>
<evidence type="ECO:0000313" key="11">
    <source>
        <dbReference type="EMBL" id="CAG1850343.1"/>
    </source>
</evidence>
<dbReference type="GO" id="GO:0008083">
    <property type="term" value="F:growth factor activity"/>
    <property type="evidence" value="ECO:0007669"/>
    <property type="project" value="UniProtKB-UniRule"/>
</dbReference>
<keyword evidence="6 10" id="KW-0765">Sulfation</keyword>
<gene>
    <name evidence="11" type="ORF">GSMUA_202230.1</name>
</gene>
<keyword evidence="13" id="KW-1185">Reference proteome</keyword>
<dbReference type="GO" id="GO:0030154">
    <property type="term" value="P:cell differentiation"/>
    <property type="evidence" value="ECO:0007669"/>
    <property type="project" value="UniProtKB-UniRule"/>
</dbReference>
<protein>
    <recommendedName>
        <fullName evidence="10">Phytosulfokine</fullName>
    </recommendedName>
    <component>
        <recommendedName>
            <fullName evidence="10">Phytosulfokine-alpha</fullName>
            <shortName evidence="10">PSK-alpha</shortName>
            <shortName evidence="10">Phytosulfokine-a</shortName>
        </recommendedName>
    </component>
    <component>
        <recommendedName>
            <fullName evidence="10">Phytosulfokine-beta</fullName>
            <shortName evidence="10">PSK-beta</shortName>
            <shortName evidence="10">Phytosulfokine-b</shortName>
        </recommendedName>
    </component>
</protein>
<evidence type="ECO:0000256" key="1">
    <source>
        <dbReference type="ARBA" id="ARBA00003158"/>
    </source>
</evidence>
<dbReference type="AlphaFoldDB" id="A0A804ICL8"/>
<sequence length="79" mass="8813">MAKCVTFFVIAVLLSFSLGRAARHEPVDPRNTQQEVLGAEADGFERVDEGCGAANEEECLMRRTLVAHTDYIYTQGNRH</sequence>
<evidence type="ECO:0000256" key="10">
    <source>
        <dbReference type="RuleBase" id="RU368031"/>
    </source>
</evidence>
<dbReference type="InParanoid" id="A0A804ICL8"/>
<evidence type="ECO:0000256" key="5">
    <source>
        <dbReference type="ARBA" id="ARBA00022525"/>
    </source>
</evidence>
<keyword evidence="9 10" id="KW-0339">Growth factor</keyword>
<evidence type="ECO:0000256" key="3">
    <source>
        <dbReference type="ARBA" id="ARBA00010781"/>
    </source>
</evidence>
<keyword evidence="4 10" id="KW-0217">Developmental protein</keyword>
<dbReference type="Gramene" id="Ma03_t16010.2">
    <property type="protein sequence ID" value="Ma03_p16010.2"/>
    <property type="gene ID" value="Ma03_g16010"/>
</dbReference>
<dbReference type="GO" id="GO:0008283">
    <property type="term" value="P:cell population proliferation"/>
    <property type="evidence" value="ECO:0007669"/>
    <property type="project" value="UniProtKB-UniRule"/>
</dbReference>
<comment type="PTM">
    <text evidence="10">Sulfation is important for activity and for the binding to a putative membrane receptor.</text>
</comment>
<keyword evidence="8 10" id="KW-0221">Differentiation</keyword>
<evidence type="ECO:0000256" key="6">
    <source>
        <dbReference type="ARBA" id="ARBA00022641"/>
    </source>
</evidence>
<feature type="chain" id="PRO_5034196001" description="Phytosulfokine" evidence="10">
    <location>
        <begin position="22"/>
        <end position="79"/>
    </location>
</feature>
<evidence type="ECO:0000256" key="4">
    <source>
        <dbReference type="ARBA" id="ARBA00022473"/>
    </source>
</evidence>
<comment type="function">
    <text evidence="1 10">Promotes plant cell differentiation, organogenesis and somatic embryogenesis as well as cell proliferation.</text>
</comment>
<evidence type="ECO:0000313" key="12">
    <source>
        <dbReference type="EnsemblPlants" id="Ma03_p16010.2"/>
    </source>
</evidence>
<dbReference type="InterPro" id="IPR009438">
    <property type="entry name" value="Phytosulfokine"/>
</dbReference>
<name>A0A804ICL8_MUSAM</name>
<evidence type="ECO:0000256" key="8">
    <source>
        <dbReference type="ARBA" id="ARBA00022782"/>
    </source>
</evidence>